<feature type="region of interest" description="Disordered" evidence="1">
    <location>
        <begin position="360"/>
        <end position="391"/>
    </location>
</feature>
<gene>
    <name evidence="2" type="ORF">F3Y22_tig00110388pilonHSYRG00278</name>
</gene>
<accession>A0A6A3ATU0</accession>
<dbReference type="OrthoDB" id="990057at2759"/>
<dbReference type="Proteomes" id="UP000436088">
    <property type="component" value="Unassembled WGS sequence"/>
</dbReference>
<proteinExistence type="predicted"/>
<protein>
    <submittedName>
        <fullName evidence="2">Uncharacterized protein</fullName>
    </submittedName>
</protein>
<feature type="compositionally biased region" description="Basic and acidic residues" evidence="1">
    <location>
        <begin position="189"/>
        <end position="200"/>
    </location>
</feature>
<name>A0A6A3ATU0_HIBSY</name>
<keyword evidence="3" id="KW-1185">Reference proteome</keyword>
<feature type="region of interest" description="Disordered" evidence="1">
    <location>
        <begin position="175"/>
        <end position="200"/>
    </location>
</feature>
<sequence>MLGTKLKELLFGRDTTSRVGDSVAINVDKSTTKLSVPNNSIQLTEDLKGAETQSSGGNIVAINLDKSTTKLSVPNNSILLTEDLKGAETQSSVGNSVTINLDKITTKLSVPNNCIELTEDLKGAETQSNVGNSVVINLDKSKTKLSVSNSSNQIKKIQLTEDLNGTENQSKKQFVVQHGSHQTRKRHSTGLDESKGVKQWKGEHLGGKRTGVQFREVIEEHLKPLPSIHWKGKDPEAKRKEWHKFGESRGHLSTHFVPLKPLPSIQWEGKDPENSRRDWKIFGENRGHLSTHFVPRPQASYSIPLSHSLVSSTSHGPVMLPTISVPNLSSFQGLCNPVPPPPSGRFFSLLNSLGVDISHIQSTPAPIPPSGPTHGQHAQHQPHSMQRILRR</sequence>
<organism evidence="2 3">
    <name type="scientific">Hibiscus syriacus</name>
    <name type="common">Rose of Sharon</name>
    <dbReference type="NCBI Taxonomy" id="106335"/>
    <lineage>
        <taxon>Eukaryota</taxon>
        <taxon>Viridiplantae</taxon>
        <taxon>Streptophyta</taxon>
        <taxon>Embryophyta</taxon>
        <taxon>Tracheophyta</taxon>
        <taxon>Spermatophyta</taxon>
        <taxon>Magnoliopsida</taxon>
        <taxon>eudicotyledons</taxon>
        <taxon>Gunneridae</taxon>
        <taxon>Pentapetalae</taxon>
        <taxon>rosids</taxon>
        <taxon>malvids</taxon>
        <taxon>Malvales</taxon>
        <taxon>Malvaceae</taxon>
        <taxon>Malvoideae</taxon>
        <taxon>Hibiscus</taxon>
    </lineage>
</organism>
<comment type="caution">
    <text evidence="2">The sequence shown here is derived from an EMBL/GenBank/DDBJ whole genome shotgun (WGS) entry which is preliminary data.</text>
</comment>
<reference evidence="2" key="1">
    <citation type="submission" date="2019-09" db="EMBL/GenBank/DDBJ databases">
        <title>Draft genome information of white flower Hibiscus syriacus.</title>
        <authorList>
            <person name="Kim Y.-M."/>
        </authorList>
    </citation>
    <scope>NUCLEOTIDE SEQUENCE [LARGE SCALE GENOMIC DNA]</scope>
    <source>
        <strain evidence="2">YM2019G1</strain>
    </source>
</reference>
<dbReference type="EMBL" id="VEPZ02000967">
    <property type="protein sequence ID" value="KAE8706797.1"/>
    <property type="molecule type" value="Genomic_DNA"/>
</dbReference>
<evidence type="ECO:0000313" key="3">
    <source>
        <dbReference type="Proteomes" id="UP000436088"/>
    </source>
</evidence>
<dbReference type="AlphaFoldDB" id="A0A6A3ATU0"/>
<evidence type="ECO:0000313" key="2">
    <source>
        <dbReference type="EMBL" id="KAE8706797.1"/>
    </source>
</evidence>
<evidence type="ECO:0000256" key="1">
    <source>
        <dbReference type="SAM" id="MobiDB-lite"/>
    </source>
</evidence>